<dbReference type="Pfam" id="PF23970">
    <property type="entry name" value="DUF7297"/>
    <property type="match status" value="1"/>
</dbReference>
<dbReference type="AlphaFoldDB" id="A0A930PI88"/>
<proteinExistence type="predicted"/>
<reference evidence="1" key="1">
    <citation type="submission" date="2020-04" db="EMBL/GenBank/DDBJ databases">
        <title>Deep metagenomics examines the oral microbiome during advanced dental caries in children, revealing novel taxa and co-occurrences with host molecules.</title>
        <authorList>
            <person name="Baker J.L."/>
            <person name="Morton J.T."/>
            <person name="Dinis M."/>
            <person name="Alvarez R."/>
            <person name="Tran N.C."/>
            <person name="Knight R."/>
            <person name="Edlund A."/>
        </authorList>
    </citation>
    <scope>NUCLEOTIDE SEQUENCE</scope>
    <source>
        <strain evidence="1">JCVI_47_bin.4</strain>
    </source>
</reference>
<protein>
    <submittedName>
        <fullName evidence="1">Uncharacterized protein</fullName>
    </submittedName>
</protein>
<sequence>MIDNKSAFPFFVNKSTESRLAHFDETVFAADSSTVIYKIVDALCGDVGAGMLSKEALMTRFSAALDTMYFSDLDYLFGGIDVLARVESESYSYDPKRQMLTSDQWDEVKIKDAWYRARIRDFFEAATFGGTPRGVRAAVQACTSSSADIFEVWRYKDNFGIKEALGRAPVSTRSEFVVKPHKSVVSPKHRRLLKQILDRISPRDTVVTVDNKGIAASIPVSISSSSADSAYFEVQKEVTPSPILQNIPEPELLAVDLDETEKWLFSKSPELAPYAAFNITQEYGYYYLVSGGDRSPIDTVEYMTTTDSKKFYREKNYESVTDTSSFTEWIYYDKADSPDNYPGGKYGLTPLNEPAITPQGRPYPFAYASQQEYINEVKKLVIEQGGHADNQRYRLPIGGINADRFEFKPELAVAYSQPSKDSTVTTGWNNSDRKKLVKAIFNPTNGGVKVNAGLVY</sequence>
<evidence type="ECO:0000313" key="2">
    <source>
        <dbReference type="Proteomes" id="UP000769484"/>
    </source>
</evidence>
<comment type="caution">
    <text evidence="1">The sequence shown here is derived from an EMBL/GenBank/DDBJ whole genome shotgun (WGS) entry which is preliminary data.</text>
</comment>
<dbReference type="InterPro" id="IPR055721">
    <property type="entry name" value="DUF7297"/>
</dbReference>
<gene>
    <name evidence="1" type="ORF">HXO56_06345</name>
</gene>
<name>A0A930PI88_9MICC</name>
<dbReference type="Proteomes" id="UP000769484">
    <property type="component" value="Unassembled WGS sequence"/>
</dbReference>
<dbReference type="EMBL" id="JABZXJ010000021">
    <property type="protein sequence ID" value="MBF1649696.1"/>
    <property type="molecule type" value="Genomic_DNA"/>
</dbReference>
<accession>A0A930PI88</accession>
<evidence type="ECO:0000313" key="1">
    <source>
        <dbReference type="EMBL" id="MBF1649696.1"/>
    </source>
</evidence>
<organism evidence="1 2">
    <name type="scientific">Rothia dentocariosa</name>
    <dbReference type="NCBI Taxonomy" id="2047"/>
    <lineage>
        <taxon>Bacteria</taxon>
        <taxon>Bacillati</taxon>
        <taxon>Actinomycetota</taxon>
        <taxon>Actinomycetes</taxon>
        <taxon>Micrococcales</taxon>
        <taxon>Micrococcaceae</taxon>
        <taxon>Rothia</taxon>
    </lineage>
</organism>